<keyword evidence="2" id="KW-0812">Transmembrane</keyword>
<gene>
    <name evidence="3" type="ORF">DMO24_21835</name>
</gene>
<organism evidence="3 4">
    <name type="scientific">Modestobacter versicolor</name>
    <dbReference type="NCBI Taxonomy" id="429133"/>
    <lineage>
        <taxon>Bacteria</taxon>
        <taxon>Bacillati</taxon>
        <taxon>Actinomycetota</taxon>
        <taxon>Actinomycetes</taxon>
        <taxon>Geodermatophilales</taxon>
        <taxon>Geodermatophilaceae</taxon>
        <taxon>Modestobacter</taxon>
    </lineage>
</organism>
<keyword evidence="2" id="KW-1133">Transmembrane helix</keyword>
<comment type="caution">
    <text evidence="3">The sequence shown here is derived from an EMBL/GenBank/DDBJ whole genome shotgun (WGS) entry which is preliminary data.</text>
</comment>
<feature type="transmembrane region" description="Helical" evidence="2">
    <location>
        <begin position="109"/>
        <end position="127"/>
    </location>
</feature>
<feature type="transmembrane region" description="Helical" evidence="2">
    <location>
        <begin position="54"/>
        <end position="71"/>
    </location>
</feature>
<keyword evidence="2" id="KW-0472">Membrane</keyword>
<dbReference type="Proteomes" id="UP000247602">
    <property type="component" value="Unassembled WGS sequence"/>
</dbReference>
<feature type="transmembrane region" description="Helical" evidence="2">
    <location>
        <begin position="83"/>
        <end position="103"/>
    </location>
</feature>
<dbReference type="AlphaFoldDB" id="A0A323VG13"/>
<evidence type="ECO:0000256" key="1">
    <source>
        <dbReference type="SAM" id="MobiDB-lite"/>
    </source>
</evidence>
<evidence type="ECO:0000313" key="3">
    <source>
        <dbReference type="EMBL" id="PZA19228.1"/>
    </source>
</evidence>
<keyword evidence="4" id="KW-1185">Reference proteome</keyword>
<dbReference type="EMBL" id="QKNV01000391">
    <property type="protein sequence ID" value="PZA19228.1"/>
    <property type="molecule type" value="Genomic_DNA"/>
</dbReference>
<reference evidence="3 4" key="1">
    <citation type="submission" date="2018-06" db="EMBL/GenBank/DDBJ databases">
        <title>Draft genome sequence of Modestobacter versicolor CP153-2.</title>
        <authorList>
            <person name="Gundlapally S.R."/>
        </authorList>
    </citation>
    <scope>NUCLEOTIDE SEQUENCE [LARGE SCALE GENOMIC DNA]</scope>
    <source>
        <strain evidence="3 4">CP153-2</strain>
    </source>
</reference>
<sequence length="209" mass="20346">MTNAVTAGRLAGTPAAPPTPQEARTTWPRMAVLGAALLALGVLALTWTDGGPRVLLGALGLFAVVRGVAVLRGVRAGLVERAGAVTGAGAVWVGLVAVGLALLSLTAASWVLVVAVVLVLPVLAAALPDHRGPLLAGAAVVALAAVGVGVLGGVDELLGAGRTAAAVLAGLLGLDNLAGAAGLARIARRPEPAPAAGCGEIGRSTCRER</sequence>
<feature type="transmembrane region" description="Helical" evidence="2">
    <location>
        <begin position="164"/>
        <end position="184"/>
    </location>
</feature>
<accession>A0A323VG13</accession>
<proteinExistence type="predicted"/>
<feature type="non-terminal residue" evidence="3">
    <location>
        <position position="209"/>
    </location>
</feature>
<evidence type="ECO:0000313" key="4">
    <source>
        <dbReference type="Proteomes" id="UP000247602"/>
    </source>
</evidence>
<protein>
    <submittedName>
        <fullName evidence="3">Uncharacterized protein</fullName>
    </submittedName>
</protein>
<feature type="region of interest" description="Disordered" evidence="1">
    <location>
        <begin position="1"/>
        <end position="23"/>
    </location>
</feature>
<name>A0A323VG13_9ACTN</name>
<feature type="transmembrane region" description="Helical" evidence="2">
    <location>
        <begin position="30"/>
        <end position="48"/>
    </location>
</feature>
<feature type="transmembrane region" description="Helical" evidence="2">
    <location>
        <begin position="134"/>
        <end position="152"/>
    </location>
</feature>
<evidence type="ECO:0000256" key="2">
    <source>
        <dbReference type="SAM" id="Phobius"/>
    </source>
</evidence>